<dbReference type="NCBIfam" id="TIGR02778">
    <property type="entry name" value="ligD_pol"/>
    <property type="match status" value="1"/>
</dbReference>
<evidence type="ECO:0000259" key="22">
    <source>
        <dbReference type="PROSITE" id="PS50160"/>
    </source>
</evidence>
<dbReference type="NCBIfam" id="NF004628">
    <property type="entry name" value="PRK05972.1"/>
    <property type="match status" value="1"/>
</dbReference>
<evidence type="ECO:0000256" key="20">
    <source>
        <dbReference type="ARBA" id="ARBA00034003"/>
    </source>
</evidence>
<keyword evidence="7" id="KW-0479">Metal-binding</keyword>
<keyword evidence="14" id="KW-0238">DNA-binding</keyword>
<keyword evidence="24" id="KW-1185">Reference proteome</keyword>
<keyword evidence="16" id="KW-0234">DNA repair</keyword>
<keyword evidence="3 23" id="KW-0436">Ligase</keyword>
<proteinExistence type="predicted"/>
<dbReference type="Proteomes" id="UP000063429">
    <property type="component" value="Chromosome"/>
</dbReference>
<dbReference type="InterPro" id="IPR012340">
    <property type="entry name" value="NA-bd_OB-fold"/>
</dbReference>
<dbReference type="Pfam" id="PF13298">
    <property type="entry name" value="LigD_N"/>
    <property type="match status" value="1"/>
</dbReference>
<keyword evidence="8" id="KW-0547">Nucleotide-binding</keyword>
<dbReference type="Pfam" id="PF04679">
    <property type="entry name" value="DNA_ligase_A_C"/>
    <property type="match status" value="1"/>
</dbReference>
<dbReference type="CDD" id="cd04862">
    <property type="entry name" value="PaeLigD_Pol_like"/>
    <property type="match status" value="1"/>
</dbReference>
<keyword evidence="15" id="KW-0233">DNA recombination</keyword>
<dbReference type="InterPro" id="IPR014146">
    <property type="entry name" value="LigD_ligase_dom"/>
</dbReference>
<evidence type="ECO:0000256" key="2">
    <source>
        <dbReference type="ARBA" id="ARBA00012727"/>
    </source>
</evidence>
<keyword evidence="9" id="KW-0227">DNA damage</keyword>
<sequence length="852" mass="94145">MSLARYRAKRDFRITPEPPPATRRSGKMLSYFIQRHHARALHYDFRLEVGGVLKSWAVPKGPSLDPHDKRLAVHVEDHPYDYGSFEGRIPEHQYGAGEVVLWDRGEWLPIGDPVAGLKKGHLEFELRGVKLNGRWNLVRMGKPAEKDSKSKENWLLIKEKDDAAREGKQADITGLRPESVADALPPKAVKPAAKAAETTPKNRRNAHRAAMPAKLDVQLATLAEHAPDGDEWLSEMKFDGYRGLCRIEGGEARIFTREHLDWSKRWPQLTQALAALDVDEAWIDGEVVALLEGGSISFEALQDQAGYGGVTLALYVFDLLWLNGEDLRDTPLLERKRRLREVVPGVDGSGLIRFSEHIVGDAAEVYRHACLHGMEGTVVKRIDAAYAGRRDRSWLKLKCALRQEFVIAGYTDPAGSRVGFGALLVGVHDAATGELHYAGRVGTGFDDRNLAQLLKRFKTLERDQPAFVDPPRGRLAHGVHWLAPKLVAEVKFAQWTKSGILRHGAFVALREDKKAGDIVRERKDATPDVPDAPDATAASGKSCKSAKAGSAGGVIAGVRLTHPDKLLFTDPHLSKRDLAEYYASIADWLLPHVQRRPMTMVRCPDGSAGKCFFQRHLGQGAPDAVEKIEVPEGKGSADYMMVNDVAGLVATVQMGVLELHTWGSREGKLTQPDRVVFDLDPAPDVPWGKVVDGARLVHGLLEEIGLRSFVKTSGGKGLHVVVPIVPEQDWDVVKEWSRSLATHMAEVLPDYFTAKMAKVARNGKIYIDYLRNGIGATTVAAYSPRARPGAPVSVPLTWDELSARTKADSFNVATVPKRLASLKRDPWHDYAGTKQRLTKKILSLFPTEEESA</sequence>
<dbReference type="NCBIfam" id="TIGR02776">
    <property type="entry name" value="NHEJ_ligase_prk"/>
    <property type="match status" value="1"/>
</dbReference>
<feature type="region of interest" description="Disordered" evidence="21">
    <location>
        <begin position="188"/>
        <end position="208"/>
    </location>
</feature>
<keyword evidence="17" id="KW-0464">Manganese</keyword>
<keyword evidence="13" id="KW-0239">DNA-directed DNA polymerase</keyword>
<name>A0ABN4I3C8_9BURK</name>
<evidence type="ECO:0000256" key="9">
    <source>
        <dbReference type="ARBA" id="ARBA00022763"/>
    </source>
</evidence>
<evidence type="ECO:0000256" key="5">
    <source>
        <dbReference type="ARBA" id="ARBA00022695"/>
    </source>
</evidence>
<dbReference type="Pfam" id="PF01068">
    <property type="entry name" value="DNA_ligase_A_M"/>
    <property type="match status" value="1"/>
</dbReference>
<evidence type="ECO:0000256" key="19">
    <source>
        <dbReference type="ARBA" id="ARBA00029943"/>
    </source>
</evidence>
<dbReference type="InterPro" id="IPR014145">
    <property type="entry name" value="LigD_pol_dom"/>
</dbReference>
<evidence type="ECO:0000256" key="14">
    <source>
        <dbReference type="ARBA" id="ARBA00023125"/>
    </source>
</evidence>
<evidence type="ECO:0000256" key="21">
    <source>
        <dbReference type="SAM" id="MobiDB-lite"/>
    </source>
</evidence>
<comment type="cofactor">
    <cofactor evidence="1">
        <name>Mn(2+)</name>
        <dbReference type="ChEBI" id="CHEBI:29035"/>
    </cofactor>
</comment>
<protein>
    <recommendedName>
        <fullName evidence="2">DNA ligase (ATP)</fullName>
        <ecNumber evidence="2">6.5.1.1</ecNumber>
    </recommendedName>
    <alternativeName>
        <fullName evidence="19">NHEJ DNA polymerase</fullName>
    </alternativeName>
</protein>
<evidence type="ECO:0000313" key="24">
    <source>
        <dbReference type="Proteomes" id="UP000063429"/>
    </source>
</evidence>
<keyword evidence="12" id="KW-0067">ATP-binding</keyword>
<comment type="catalytic activity">
    <reaction evidence="20">
        <text>ATP + (deoxyribonucleotide)n-3'-hydroxyl + 5'-phospho-(deoxyribonucleotide)m = (deoxyribonucleotide)n+m + AMP + diphosphate.</text>
        <dbReference type="EC" id="6.5.1.1"/>
    </reaction>
</comment>
<dbReference type="InterPro" id="IPR014143">
    <property type="entry name" value="NHEJ_ligase_prk"/>
</dbReference>
<dbReference type="SUPFAM" id="SSF50249">
    <property type="entry name" value="Nucleic acid-binding proteins"/>
    <property type="match status" value="1"/>
</dbReference>
<evidence type="ECO:0000256" key="7">
    <source>
        <dbReference type="ARBA" id="ARBA00022723"/>
    </source>
</evidence>
<gene>
    <name evidence="23" type="ORF">F506_12900</name>
</gene>
<dbReference type="RefSeq" id="WP_053198021.1">
    <property type="nucleotide sequence ID" value="NZ_CP011409.1"/>
</dbReference>
<dbReference type="NCBIfam" id="TIGR02777">
    <property type="entry name" value="LigD_PE_dom"/>
    <property type="match status" value="1"/>
</dbReference>
<evidence type="ECO:0000256" key="8">
    <source>
        <dbReference type="ARBA" id="ARBA00022741"/>
    </source>
</evidence>
<evidence type="ECO:0000256" key="15">
    <source>
        <dbReference type="ARBA" id="ARBA00023172"/>
    </source>
</evidence>
<keyword evidence="4" id="KW-0808">Transferase</keyword>
<dbReference type="PROSITE" id="PS50160">
    <property type="entry name" value="DNA_LIGASE_A3"/>
    <property type="match status" value="1"/>
</dbReference>
<evidence type="ECO:0000313" key="23">
    <source>
        <dbReference type="EMBL" id="AKZ63451.1"/>
    </source>
</evidence>
<dbReference type="SUPFAM" id="SSF56091">
    <property type="entry name" value="DNA ligase/mRNA capping enzyme, catalytic domain"/>
    <property type="match status" value="1"/>
</dbReference>
<evidence type="ECO:0000256" key="4">
    <source>
        <dbReference type="ARBA" id="ARBA00022679"/>
    </source>
</evidence>
<keyword evidence="11" id="KW-0269">Exonuclease</keyword>
<evidence type="ECO:0000256" key="13">
    <source>
        <dbReference type="ARBA" id="ARBA00022932"/>
    </source>
</evidence>
<dbReference type="EC" id="6.5.1.1" evidence="2"/>
<accession>A0ABN4I3C8</accession>
<dbReference type="InterPro" id="IPR052171">
    <property type="entry name" value="NHEJ_LigD"/>
</dbReference>
<keyword evidence="18" id="KW-0511">Multifunctional enzyme</keyword>
<dbReference type="InterPro" id="IPR033651">
    <property type="entry name" value="PaeLigD_Pol-like"/>
</dbReference>
<organism evidence="23 24">
    <name type="scientific">Herbaspirillum hiltneri N3</name>
    <dbReference type="NCBI Taxonomy" id="1262470"/>
    <lineage>
        <taxon>Bacteria</taxon>
        <taxon>Pseudomonadati</taxon>
        <taxon>Pseudomonadota</taxon>
        <taxon>Betaproteobacteria</taxon>
        <taxon>Burkholderiales</taxon>
        <taxon>Oxalobacteraceae</taxon>
        <taxon>Herbaspirillum</taxon>
    </lineage>
</organism>
<dbReference type="PANTHER" id="PTHR42705">
    <property type="entry name" value="BIFUNCTIONAL NON-HOMOLOGOUS END JOINING PROTEIN LIGD"/>
    <property type="match status" value="1"/>
</dbReference>
<dbReference type="EMBL" id="CP011409">
    <property type="protein sequence ID" value="AKZ63451.1"/>
    <property type="molecule type" value="Genomic_DNA"/>
</dbReference>
<dbReference type="InterPro" id="IPR014144">
    <property type="entry name" value="LigD_PE_domain"/>
</dbReference>
<evidence type="ECO:0000256" key="1">
    <source>
        <dbReference type="ARBA" id="ARBA00001936"/>
    </source>
</evidence>
<keyword evidence="10" id="KW-0378">Hydrolase</keyword>
<feature type="domain" description="ATP-dependent DNA ligase family profile" evidence="22">
    <location>
        <begin position="305"/>
        <end position="412"/>
    </location>
</feature>
<dbReference type="Gene3D" id="3.90.920.10">
    <property type="entry name" value="DNA primase, PRIM domain"/>
    <property type="match status" value="1"/>
</dbReference>
<dbReference type="InterPro" id="IPR012310">
    <property type="entry name" value="DNA_ligase_ATP-dep_cent"/>
</dbReference>
<keyword evidence="5" id="KW-0548">Nucleotidyltransferase</keyword>
<dbReference type="NCBIfam" id="TIGR02779">
    <property type="entry name" value="NHEJ_ligase_lig"/>
    <property type="match status" value="1"/>
</dbReference>
<dbReference type="PANTHER" id="PTHR42705:SF2">
    <property type="entry name" value="BIFUNCTIONAL NON-HOMOLOGOUS END JOINING PROTEIN LIGD"/>
    <property type="match status" value="1"/>
</dbReference>
<evidence type="ECO:0000256" key="11">
    <source>
        <dbReference type="ARBA" id="ARBA00022839"/>
    </source>
</evidence>
<evidence type="ECO:0000256" key="17">
    <source>
        <dbReference type="ARBA" id="ARBA00023211"/>
    </source>
</evidence>
<dbReference type="Gene3D" id="3.30.1490.70">
    <property type="match status" value="1"/>
</dbReference>
<evidence type="ECO:0000256" key="12">
    <source>
        <dbReference type="ARBA" id="ARBA00022840"/>
    </source>
</evidence>
<evidence type="ECO:0000256" key="6">
    <source>
        <dbReference type="ARBA" id="ARBA00022722"/>
    </source>
</evidence>
<evidence type="ECO:0000256" key="16">
    <source>
        <dbReference type="ARBA" id="ARBA00023204"/>
    </source>
</evidence>
<dbReference type="InterPro" id="IPR012309">
    <property type="entry name" value="DNA_ligase_ATP-dep_C"/>
</dbReference>
<dbReference type="Gene3D" id="3.30.470.30">
    <property type="entry name" value="DNA ligase/mRNA capping enzyme"/>
    <property type="match status" value="1"/>
</dbReference>
<reference evidence="24" key="1">
    <citation type="journal article" date="2015" name="Genome Announc.">
        <title>Complete Genome Sequence of Herbaspirillum hiltneri N3 (DSM 17495), Isolated from Surface-Sterilized Wheat Roots.</title>
        <authorList>
            <person name="Guizelini D."/>
            <person name="Saizaki P.M."/>
            <person name="Coimbra N.A."/>
            <person name="Weiss V.A."/>
            <person name="Faoro H."/>
            <person name="Sfeir M.Z."/>
            <person name="Baura V.A."/>
            <person name="Monteiro R.A."/>
            <person name="Chubatsu L.S."/>
            <person name="Souza E.M."/>
            <person name="Cruz L.M."/>
            <person name="Pedrosa F.O."/>
            <person name="Raittz R.T."/>
            <person name="Marchaukoski J.N."/>
            <person name="Steffens M.B."/>
        </authorList>
    </citation>
    <scope>NUCLEOTIDE SEQUENCE [LARGE SCALE GENOMIC DNA]</scope>
    <source>
        <strain evidence="24">N3</strain>
    </source>
</reference>
<evidence type="ECO:0000256" key="18">
    <source>
        <dbReference type="ARBA" id="ARBA00023268"/>
    </source>
</evidence>
<dbReference type="CDD" id="cd07906">
    <property type="entry name" value="Adenylation_DNA_ligase_LigD_LigC"/>
    <property type="match status" value="1"/>
</dbReference>
<feature type="compositionally biased region" description="Low complexity" evidence="21">
    <location>
        <begin position="527"/>
        <end position="545"/>
    </location>
</feature>
<dbReference type="Pfam" id="PF21686">
    <property type="entry name" value="LigD_Prim-Pol"/>
    <property type="match status" value="1"/>
</dbReference>
<feature type="region of interest" description="Disordered" evidence="21">
    <location>
        <begin position="520"/>
        <end position="545"/>
    </location>
</feature>
<evidence type="ECO:0000256" key="3">
    <source>
        <dbReference type="ARBA" id="ARBA00022598"/>
    </source>
</evidence>
<dbReference type="CDD" id="cd07971">
    <property type="entry name" value="OBF_DNA_ligase_LigD"/>
    <property type="match status" value="1"/>
</dbReference>
<dbReference type="GO" id="GO:0016874">
    <property type="term" value="F:ligase activity"/>
    <property type="evidence" value="ECO:0007669"/>
    <property type="project" value="UniProtKB-KW"/>
</dbReference>
<dbReference type="Gene3D" id="2.40.50.140">
    <property type="entry name" value="Nucleic acid-binding proteins"/>
    <property type="match status" value="1"/>
</dbReference>
<evidence type="ECO:0000256" key="10">
    <source>
        <dbReference type="ARBA" id="ARBA00022801"/>
    </source>
</evidence>
<keyword evidence="6" id="KW-0540">Nuclease</keyword>